<name>A0ACC1PSX3_9PEZI</name>
<gene>
    <name evidence="1" type="ORF">NUW58_g244</name>
</gene>
<evidence type="ECO:0000313" key="2">
    <source>
        <dbReference type="Proteomes" id="UP001143856"/>
    </source>
</evidence>
<keyword evidence="2" id="KW-1185">Reference proteome</keyword>
<reference evidence="1" key="1">
    <citation type="submission" date="2022-10" db="EMBL/GenBank/DDBJ databases">
        <title>Genome Sequence of Xylaria curta.</title>
        <authorList>
            <person name="Buettner E."/>
        </authorList>
    </citation>
    <scope>NUCLEOTIDE SEQUENCE</scope>
    <source>
        <strain evidence="1">Babe10</strain>
    </source>
</reference>
<accession>A0ACC1PSX3</accession>
<comment type="caution">
    <text evidence="1">The sequence shown here is derived from an EMBL/GenBank/DDBJ whole genome shotgun (WGS) entry which is preliminary data.</text>
</comment>
<dbReference type="Proteomes" id="UP001143856">
    <property type="component" value="Unassembled WGS sequence"/>
</dbReference>
<sequence>MAGPSWWWRPFPVGARLANGRSRLERRDSTTSMTERTFRSPSPHRSSTPAATEQRPPVPQIPDSHKSSTANSKAIGVGMQNFRTASQKMADEPPSWHVQPTGDVSNVRTSDSIMRTTKSPPDLANPITPQTSRPESRSSVNFSYPTSFRPQSPPASPTSLSMSHTKVSSPHPPTSVTNAGRGTSSNSHAQSNQQLVYDPNSRRMVPKSQVNEPMEHPTQKVADKPSKSRKDCGLRREGSQLAKGTVARAKGTMVGENRSLRELPKRDQPVIEAMPTTKEMLLETEFEPESVVATENANLITSPQLSVVGESKSQDSSPSKPETLSKQESDSQPSHFAFNHTAVAQGESKANVEVPKMENRPKPSQTILDALDAIPMRQTLFEGRHPHPGYNLDPHGTAQDPRPRNMAPKRTELLEASSEQKAAVAENKPVTVLASESSALRRSNSNSPARQARFAPSPSENLAVRHVPLPRSASPIKSAMKHSSPIQRETSPSDNISDPSGSGAVSPDQKEEPAVLRKKSVRVSFDDQSTVIVGDPTPAMEADSIASQSPQGHRRTWFSNIGRSKKKEVTLDDDEIMKPRPALPSFGSIRDKKKRGLEERPLVRPLEPAESPAISTSPELRPQSSSTLNDSDVIEEPTLGQSSDHVIGALLVQDQTSRNAANISRFREPLPPVVTSVEEYGYSSDSFQGSDSEEQCDTTTEAGISTMNSSVLSAQVAPPDPHDQNQGPAAASDIPQSKQEQTPYPEATQQQEIPQISVIQPSPMPSESATWANESSTAHYFDVPGSFPGGDSHLSCEDWAKATKNGVVESDLPSSTSVPEPNTALAESAQVEVLPRTTSDTTTSVTKLNQAITDDATKDESDESIYSDAYEDIPDFDTSGFMSLDAIVEGPTVEEPKPSSSQISEGLPTPAITSNTRRIAP</sequence>
<protein>
    <submittedName>
        <fullName evidence="1">Uncharacterized protein</fullName>
    </submittedName>
</protein>
<evidence type="ECO:0000313" key="1">
    <source>
        <dbReference type="EMBL" id="KAJ2998660.1"/>
    </source>
</evidence>
<proteinExistence type="predicted"/>
<dbReference type="EMBL" id="JAPDGR010000020">
    <property type="protein sequence ID" value="KAJ2998660.1"/>
    <property type="molecule type" value="Genomic_DNA"/>
</dbReference>
<organism evidence="1 2">
    <name type="scientific">Xylaria curta</name>
    <dbReference type="NCBI Taxonomy" id="42375"/>
    <lineage>
        <taxon>Eukaryota</taxon>
        <taxon>Fungi</taxon>
        <taxon>Dikarya</taxon>
        <taxon>Ascomycota</taxon>
        <taxon>Pezizomycotina</taxon>
        <taxon>Sordariomycetes</taxon>
        <taxon>Xylariomycetidae</taxon>
        <taxon>Xylariales</taxon>
        <taxon>Xylariaceae</taxon>
        <taxon>Xylaria</taxon>
    </lineage>
</organism>